<name>A0A7U4GGZ9_YEREN</name>
<dbReference type="EMBL" id="CP007448">
    <property type="protein sequence ID" value="AHM75121.2"/>
    <property type="molecule type" value="Genomic_DNA"/>
</dbReference>
<dbReference type="KEGG" id="yel:LC20_03868"/>
<sequence length="73" mass="7961">MQALSQLSYSPNAHIINRVNGAHDMKPLKKCQRLIQFLALSAEKAAKSVSKQQNKEIICGCSSIKKGGLLEPP</sequence>
<proteinExistence type="predicted"/>
<gene>
    <name evidence="1" type="ORF">LC20_03868</name>
</gene>
<accession>A0A7U4GGZ9</accession>
<dbReference type="AlphaFoldDB" id="A0A7U4GGZ9"/>
<dbReference type="Proteomes" id="UP000230961">
    <property type="component" value="Chromosome"/>
</dbReference>
<reference evidence="1 2" key="1">
    <citation type="submission" date="2017-11" db="EMBL/GenBank/DDBJ databases">
        <title>The complete genome sequence and comparative genome analysis of Yersinia enterocolitica strain LC20.</title>
        <authorList>
            <person name="Shi G."/>
            <person name="Su M."/>
            <person name="Liang J."/>
            <person name="Gu W."/>
            <person name="Xiao Y."/>
            <person name="Zhang Z."/>
            <person name="Qiu H."/>
            <person name="Duan R."/>
            <person name="Zhang Z."/>
            <person name="Li Y."/>
            <person name="Zhang X."/>
            <person name="Ling Y."/>
            <person name="Song L."/>
            <person name="Chen M."/>
            <person name="Zhao Y."/>
            <person name="Wu J."/>
            <person name="Jing H."/>
            <person name="Xiao J."/>
            <person name="Wang X."/>
        </authorList>
    </citation>
    <scope>NUCLEOTIDE SEQUENCE [LARGE SCALE GENOMIC DNA]</scope>
    <source>
        <strain evidence="1 2">LC20</strain>
    </source>
</reference>
<organism evidence="1 2">
    <name type="scientific">Yersinia enterocolitica LC20</name>
    <dbReference type="NCBI Taxonomy" id="1443113"/>
    <lineage>
        <taxon>Bacteria</taxon>
        <taxon>Pseudomonadati</taxon>
        <taxon>Pseudomonadota</taxon>
        <taxon>Gammaproteobacteria</taxon>
        <taxon>Enterobacterales</taxon>
        <taxon>Yersiniaceae</taxon>
        <taxon>Yersinia</taxon>
    </lineage>
</organism>
<evidence type="ECO:0000313" key="2">
    <source>
        <dbReference type="Proteomes" id="UP000230961"/>
    </source>
</evidence>
<protein>
    <submittedName>
        <fullName evidence="1">Uncharacterized protein</fullName>
    </submittedName>
</protein>
<evidence type="ECO:0000313" key="1">
    <source>
        <dbReference type="EMBL" id="AHM75121.2"/>
    </source>
</evidence>